<dbReference type="Gene3D" id="2.60.120.10">
    <property type="entry name" value="Jelly Rolls"/>
    <property type="match status" value="1"/>
</dbReference>
<sequence>MRIAITGAEGFIGWHLRCHIHARKGWQAVSIGREIAADPDRFAAAVHGADAVVHLAGVNRASPEDLLQGNQLAARQLVQALEAVGFKGRCIYTSSTQAGADHPYGKGKQAAGEILAESAARQGWSQLNLIVPHVYGEYCRPHYNSGVATFAHGIARDQPFDVNAAGRLELLHVGDLAEHILAACEGGAVGSERLHGESISVGEVVERLRSLWSQYRADEIPALGSRLELNLFNMLRGYAFPEFYPRAYTLRKDPRGGLAEVVRAHRGGQMFFSSTNPGFTRGNHYHFHKVERFAVIAGQARIEIRRLFTDEVHSLDVSGDAPVFIDMPTLHTHAITNTGSGSLLTLFWSHEFFDPAAPDTYPEPVRVPQ</sequence>
<evidence type="ECO:0000313" key="4">
    <source>
        <dbReference type="Proteomes" id="UP001465331"/>
    </source>
</evidence>
<dbReference type="InterPro" id="IPR050177">
    <property type="entry name" value="Lipid_A_modif_metabolic_enz"/>
</dbReference>
<dbReference type="InterPro" id="IPR036291">
    <property type="entry name" value="NAD(P)-bd_dom_sf"/>
</dbReference>
<feature type="domain" description="NAD-dependent epimerase/dehydratase" evidence="1">
    <location>
        <begin position="3"/>
        <end position="186"/>
    </location>
</feature>
<evidence type="ECO:0000259" key="1">
    <source>
        <dbReference type="Pfam" id="PF01370"/>
    </source>
</evidence>
<dbReference type="EMBL" id="JBEPIJ010000001">
    <property type="protein sequence ID" value="MES0872508.1"/>
    <property type="molecule type" value="Genomic_DNA"/>
</dbReference>
<evidence type="ECO:0000313" key="3">
    <source>
        <dbReference type="EMBL" id="MES0872508.1"/>
    </source>
</evidence>
<protein>
    <submittedName>
        <fullName evidence="3">NAD-dependent epimerase/dehydratase family protein</fullName>
    </submittedName>
</protein>
<dbReference type="InterPro" id="IPR011051">
    <property type="entry name" value="RmlC_Cupin_sf"/>
</dbReference>
<reference evidence="3 4" key="1">
    <citation type="submission" date="2024-06" db="EMBL/GenBank/DDBJ databases">
        <authorList>
            <person name="Li Z."/>
            <person name="Jiang Y."/>
        </authorList>
    </citation>
    <scope>NUCLEOTIDE SEQUENCE [LARGE SCALE GENOMIC DNA]</scope>
    <source>
        <strain evidence="3 4">HSW-8</strain>
    </source>
</reference>
<dbReference type="InterPro" id="IPR029303">
    <property type="entry name" value="CapF_C"/>
</dbReference>
<name>A0ABV2A5Q6_9GAMM</name>
<dbReference type="InterPro" id="IPR014710">
    <property type="entry name" value="RmlC-like_jellyroll"/>
</dbReference>
<feature type="domain" description="Capsular polysaccharide assembling protein CapF C-terminal" evidence="2">
    <location>
        <begin position="252"/>
        <end position="361"/>
    </location>
</feature>
<dbReference type="PANTHER" id="PTHR43245">
    <property type="entry name" value="BIFUNCTIONAL POLYMYXIN RESISTANCE PROTEIN ARNA"/>
    <property type="match status" value="1"/>
</dbReference>
<dbReference type="RefSeq" id="WP_352886427.1">
    <property type="nucleotide sequence ID" value="NZ_JBEPIJ010000001.1"/>
</dbReference>
<dbReference type="Pfam" id="PF14667">
    <property type="entry name" value="Polysacc_synt_C"/>
    <property type="match status" value="1"/>
</dbReference>
<proteinExistence type="predicted"/>
<dbReference type="SUPFAM" id="SSF51735">
    <property type="entry name" value="NAD(P)-binding Rossmann-fold domains"/>
    <property type="match status" value="1"/>
</dbReference>
<dbReference type="Gene3D" id="3.40.50.720">
    <property type="entry name" value="NAD(P)-binding Rossmann-like Domain"/>
    <property type="match status" value="1"/>
</dbReference>
<evidence type="ECO:0000259" key="2">
    <source>
        <dbReference type="Pfam" id="PF14667"/>
    </source>
</evidence>
<gene>
    <name evidence="3" type="ORF">ABSH63_00550</name>
</gene>
<dbReference type="PANTHER" id="PTHR43245:SF55">
    <property type="entry name" value="NAD(P)-BINDING DOMAIN-CONTAINING PROTEIN"/>
    <property type="match status" value="1"/>
</dbReference>
<dbReference type="CDD" id="cd07007">
    <property type="entry name" value="cupin_CapF-like_C"/>
    <property type="match status" value="1"/>
</dbReference>
<dbReference type="Pfam" id="PF01370">
    <property type="entry name" value="Epimerase"/>
    <property type="match status" value="1"/>
</dbReference>
<keyword evidence="4" id="KW-1185">Reference proteome</keyword>
<dbReference type="InterPro" id="IPR001509">
    <property type="entry name" value="Epimerase_deHydtase"/>
</dbReference>
<comment type="caution">
    <text evidence="3">The sequence shown here is derived from an EMBL/GenBank/DDBJ whole genome shotgun (WGS) entry which is preliminary data.</text>
</comment>
<accession>A0ABV2A5Q6</accession>
<dbReference type="SUPFAM" id="SSF51182">
    <property type="entry name" value="RmlC-like cupins"/>
    <property type="match status" value="1"/>
</dbReference>
<dbReference type="Proteomes" id="UP001465331">
    <property type="component" value="Unassembled WGS sequence"/>
</dbReference>
<organism evidence="3 4">
    <name type="scientific">Sinimarinibacterium thermocellulolyticum</name>
    <dbReference type="NCBI Taxonomy" id="3170016"/>
    <lineage>
        <taxon>Bacteria</taxon>
        <taxon>Pseudomonadati</taxon>
        <taxon>Pseudomonadota</taxon>
        <taxon>Gammaproteobacteria</taxon>
        <taxon>Nevskiales</taxon>
        <taxon>Nevskiaceae</taxon>
        <taxon>Sinimarinibacterium</taxon>
    </lineage>
</organism>